<keyword evidence="1" id="KW-1133">Transmembrane helix</keyword>
<organism evidence="2 3">
    <name type="scientific">Listeria aquatica</name>
    <dbReference type="NCBI Taxonomy" id="1494960"/>
    <lineage>
        <taxon>Bacteria</taxon>
        <taxon>Bacillati</taxon>
        <taxon>Bacillota</taxon>
        <taxon>Bacilli</taxon>
        <taxon>Bacillales</taxon>
        <taxon>Listeriaceae</taxon>
        <taxon>Listeria</taxon>
    </lineage>
</organism>
<evidence type="ECO:0000256" key="1">
    <source>
        <dbReference type="SAM" id="Phobius"/>
    </source>
</evidence>
<feature type="transmembrane region" description="Helical" evidence="1">
    <location>
        <begin position="12"/>
        <end position="31"/>
    </location>
</feature>
<accession>A0A841ZLH4</accession>
<protein>
    <recommendedName>
        <fullName evidence="4">Type II secretion system protein</fullName>
    </recommendedName>
</protein>
<keyword evidence="1" id="KW-0812">Transmembrane</keyword>
<evidence type="ECO:0000313" key="2">
    <source>
        <dbReference type="EMBL" id="MBC1521106.1"/>
    </source>
</evidence>
<keyword evidence="1" id="KW-0472">Membrane</keyword>
<dbReference type="Proteomes" id="UP000559885">
    <property type="component" value="Unassembled WGS sequence"/>
</dbReference>
<comment type="caution">
    <text evidence="2">The sequence shown here is derived from an EMBL/GenBank/DDBJ whole genome shotgun (WGS) entry which is preliminary data.</text>
</comment>
<dbReference type="AlphaFoldDB" id="A0A841ZLH4"/>
<evidence type="ECO:0000313" key="3">
    <source>
        <dbReference type="Proteomes" id="UP000559885"/>
    </source>
</evidence>
<sequence length="95" mass="11042">MKKINGFSLIESLLSLSTLLLICTVLFPFLWNLIQRLDSERETTMLYQRMYDEVKLFSDHPEKVHSANEEIEIKVAKGGWVVCGKTKHQQICLPF</sequence>
<evidence type="ECO:0008006" key="4">
    <source>
        <dbReference type="Google" id="ProtNLM"/>
    </source>
</evidence>
<name>A0A841ZLH4_9LIST</name>
<proteinExistence type="predicted"/>
<gene>
    <name evidence="2" type="ORF">HB912_05485</name>
</gene>
<reference evidence="2 3" key="1">
    <citation type="submission" date="2020-03" db="EMBL/GenBank/DDBJ databases">
        <title>Soil Listeria distribution.</title>
        <authorList>
            <person name="Liao J."/>
            <person name="Wiedmann M."/>
        </authorList>
    </citation>
    <scope>NUCLEOTIDE SEQUENCE [LARGE SCALE GENOMIC DNA]</scope>
    <source>
        <strain evidence="2 3">FSL L7-1507</strain>
    </source>
</reference>
<dbReference type="RefSeq" id="WP_185372712.1">
    <property type="nucleotide sequence ID" value="NZ_JAARRM010000001.1"/>
</dbReference>
<dbReference type="EMBL" id="JAARRM010000001">
    <property type="protein sequence ID" value="MBC1521106.1"/>
    <property type="molecule type" value="Genomic_DNA"/>
</dbReference>